<name>A0A0N0C505_9BACL</name>
<dbReference type="InterPro" id="IPR011006">
    <property type="entry name" value="CheY-like_superfamily"/>
</dbReference>
<dbReference type="GO" id="GO:0000156">
    <property type="term" value="F:phosphorelay response regulator activity"/>
    <property type="evidence" value="ECO:0007669"/>
    <property type="project" value="TreeGrafter"/>
</dbReference>
<evidence type="ECO:0000256" key="8">
    <source>
        <dbReference type="ARBA" id="ARBA00023163"/>
    </source>
</evidence>
<evidence type="ECO:0000256" key="4">
    <source>
        <dbReference type="ARBA" id="ARBA00023012"/>
    </source>
</evidence>
<dbReference type="EMBL" id="LITU01000053">
    <property type="protein sequence ID" value="KOY16514.1"/>
    <property type="molecule type" value="Genomic_DNA"/>
</dbReference>
<dbReference type="Gene3D" id="3.40.50.2300">
    <property type="match status" value="1"/>
</dbReference>
<accession>A0A0N0C505</accession>
<keyword evidence="3 9" id="KW-0597">Phosphoprotein</keyword>
<dbReference type="InterPro" id="IPR036388">
    <property type="entry name" value="WH-like_DNA-bd_sf"/>
</dbReference>
<feature type="DNA-binding region" description="OmpR/PhoB-type" evidence="10">
    <location>
        <begin position="138"/>
        <end position="240"/>
    </location>
</feature>
<dbReference type="SUPFAM" id="SSF52172">
    <property type="entry name" value="CheY-like"/>
    <property type="match status" value="1"/>
</dbReference>
<dbReference type="PROSITE" id="PS50110">
    <property type="entry name" value="RESPONSE_REGULATORY"/>
    <property type="match status" value="1"/>
</dbReference>
<dbReference type="GO" id="GO:0000976">
    <property type="term" value="F:transcription cis-regulatory region binding"/>
    <property type="evidence" value="ECO:0007669"/>
    <property type="project" value="TreeGrafter"/>
</dbReference>
<protein>
    <recommendedName>
        <fullName evidence="15">Transcriptional regulator</fullName>
    </recommendedName>
</protein>
<evidence type="ECO:0000256" key="3">
    <source>
        <dbReference type="ARBA" id="ARBA00022553"/>
    </source>
</evidence>
<evidence type="ECO:0000313" key="13">
    <source>
        <dbReference type="EMBL" id="KOY16514.1"/>
    </source>
</evidence>
<dbReference type="InterPro" id="IPR001789">
    <property type="entry name" value="Sig_transdc_resp-reg_receiver"/>
</dbReference>
<keyword evidence="7" id="KW-0010">Activator</keyword>
<dbReference type="GO" id="GO:0006355">
    <property type="term" value="P:regulation of DNA-templated transcription"/>
    <property type="evidence" value="ECO:0007669"/>
    <property type="project" value="InterPro"/>
</dbReference>
<reference evidence="13 14" key="1">
    <citation type="submission" date="2015-08" db="EMBL/GenBank/DDBJ databases">
        <title>Draft genome sequence of cellulolytic and xylanolytic Paenibacillus sp. A59, isolated from a decaying forest soil from Patagonia, Argentina.</title>
        <authorList>
            <person name="Ghio S."/>
            <person name="Caceres A.M."/>
            <person name="Talia P."/>
            <person name="Grasso D."/>
            <person name="Campos E."/>
        </authorList>
    </citation>
    <scope>NUCLEOTIDE SEQUENCE [LARGE SCALE GENOMIC DNA]</scope>
    <source>
        <strain evidence="13 14">A59</strain>
    </source>
</reference>
<dbReference type="GO" id="GO:0032993">
    <property type="term" value="C:protein-DNA complex"/>
    <property type="evidence" value="ECO:0007669"/>
    <property type="project" value="TreeGrafter"/>
</dbReference>
<dbReference type="InterPro" id="IPR001867">
    <property type="entry name" value="OmpR/PhoB-type_DNA-bd"/>
</dbReference>
<keyword evidence="4" id="KW-0902">Two-component regulatory system</keyword>
<proteinExistence type="predicted"/>
<dbReference type="AlphaFoldDB" id="A0A0N0C505"/>
<dbReference type="FunFam" id="1.10.10.10:FF:000018">
    <property type="entry name" value="DNA-binding response regulator ResD"/>
    <property type="match status" value="1"/>
</dbReference>
<evidence type="ECO:0000256" key="2">
    <source>
        <dbReference type="ARBA" id="ARBA00022490"/>
    </source>
</evidence>
<dbReference type="Pfam" id="PF00072">
    <property type="entry name" value="Response_reg"/>
    <property type="match status" value="1"/>
</dbReference>
<evidence type="ECO:0000259" key="11">
    <source>
        <dbReference type="PROSITE" id="PS50110"/>
    </source>
</evidence>
<dbReference type="FunFam" id="3.40.50.2300:FF:000001">
    <property type="entry name" value="DNA-binding response regulator PhoB"/>
    <property type="match status" value="1"/>
</dbReference>
<comment type="subcellular location">
    <subcellularLocation>
        <location evidence="1">Cytoplasm</location>
    </subcellularLocation>
</comment>
<comment type="caution">
    <text evidence="13">The sequence shown here is derived from an EMBL/GenBank/DDBJ whole genome shotgun (WGS) entry which is preliminary data.</text>
</comment>
<dbReference type="SMART" id="SM00862">
    <property type="entry name" value="Trans_reg_C"/>
    <property type="match status" value="1"/>
</dbReference>
<dbReference type="OrthoDB" id="2594577at2"/>
<organism evidence="13 14">
    <name type="scientific">Paenibacillus xylanivorans</name>
    <dbReference type="NCBI Taxonomy" id="1705561"/>
    <lineage>
        <taxon>Bacteria</taxon>
        <taxon>Bacillati</taxon>
        <taxon>Bacillota</taxon>
        <taxon>Bacilli</taxon>
        <taxon>Bacillales</taxon>
        <taxon>Paenibacillaceae</taxon>
        <taxon>Paenibacillus</taxon>
    </lineage>
</organism>
<evidence type="ECO:0000256" key="10">
    <source>
        <dbReference type="PROSITE-ProRule" id="PRU01091"/>
    </source>
</evidence>
<sequence>MIGTLPQNRILIVDDDERVRRLLRMYLENEHFIVEEASLGWQALSKLHHDSYAMIILDWILPDIKGIEICHYLRTNFSIPVMFLTAKSEEGNRLEAFKAGADDFVMKPFSPREVVLRIKTMMARYNGLVEPAPKDHSAGEVLISTILINPASRRVTIEDEEIHMTPKEFDLLYHLATHSEIAFSRQELLRIVWKVEHEEDLDYRTVDTHVKRLRDKLSEHVPNREDLIHTLWGFGYILRLPH</sequence>
<evidence type="ECO:0000256" key="1">
    <source>
        <dbReference type="ARBA" id="ARBA00004496"/>
    </source>
</evidence>
<keyword evidence="14" id="KW-1185">Reference proteome</keyword>
<evidence type="ECO:0000313" key="14">
    <source>
        <dbReference type="Proteomes" id="UP000037688"/>
    </source>
</evidence>
<evidence type="ECO:0000256" key="7">
    <source>
        <dbReference type="ARBA" id="ARBA00023159"/>
    </source>
</evidence>
<gene>
    <name evidence="13" type="ORF">AMS66_11710</name>
</gene>
<dbReference type="PANTHER" id="PTHR48111">
    <property type="entry name" value="REGULATOR OF RPOS"/>
    <property type="match status" value="1"/>
</dbReference>
<keyword evidence="2" id="KW-0963">Cytoplasm</keyword>
<dbReference type="InterPro" id="IPR039420">
    <property type="entry name" value="WalR-like"/>
</dbReference>
<dbReference type="Pfam" id="PF00486">
    <property type="entry name" value="Trans_reg_C"/>
    <property type="match status" value="1"/>
</dbReference>
<dbReference type="SMART" id="SM00448">
    <property type="entry name" value="REC"/>
    <property type="match status" value="1"/>
</dbReference>
<dbReference type="Proteomes" id="UP000037688">
    <property type="component" value="Unassembled WGS sequence"/>
</dbReference>
<evidence type="ECO:0000259" key="12">
    <source>
        <dbReference type="PROSITE" id="PS51755"/>
    </source>
</evidence>
<feature type="domain" description="OmpR/PhoB-type" evidence="12">
    <location>
        <begin position="138"/>
        <end position="240"/>
    </location>
</feature>
<dbReference type="CDD" id="cd17574">
    <property type="entry name" value="REC_OmpR"/>
    <property type="match status" value="1"/>
</dbReference>
<dbReference type="PROSITE" id="PS51755">
    <property type="entry name" value="OMPR_PHOB"/>
    <property type="match status" value="1"/>
</dbReference>
<keyword evidence="6 10" id="KW-0238">DNA-binding</keyword>
<keyword evidence="5" id="KW-0805">Transcription regulation</keyword>
<dbReference type="PATRIC" id="fig|1705561.3.peg.2219"/>
<dbReference type="Gene3D" id="1.10.10.10">
    <property type="entry name" value="Winged helix-like DNA-binding domain superfamily/Winged helix DNA-binding domain"/>
    <property type="match status" value="1"/>
</dbReference>
<feature type="domain" description="Response regulatory" evidence="11">
    <location>
        <begin position="9"/>
        <end position="122"/>
    </location>
</feature>
<dbReference type="CDD" id="cd00383">
    <property type="entry name" value="trans_reg_C"/>
    <property type="match status" value="1"/>
</dbReference>
<dbReference type="GO" id="GO:0005829">
    <property type="term" value="C:cytosol"/>
    <property type="evidence" value="ECO:0007669"/>
    <property type="project" value="TreeGrafter"/>
</dbReference>
<dbReference type="PANTHER" id="PTHR48111:SF44">
    <property type="entry name" value="TRANSCRIPTIONAL REGULATORY PROTEIN RESD"/>
    <property type="match status" value="1"/>
</dbReference>
<keyword evidence="8" id="KW-0804">Transcription</keyword>
<dbReference type="RefSeq" id="WP_053780949.1">
    <property type="nucleotide sequence ID" value="NZ_LITU01000053.1"/>
</dbReference>
<evidence type="ECO:0000256" key="6">
    <source>
        <dbReference type="ARBA" id="ARBA00023125"/>
    </source>
</evidence>
<evidence type="ECO:0008006" key="15">
    <source>
        <dbReference type="Google" id="ProtNLM"/>
    </source>
</evidence>
<evidence type="ECO:0000256" key="5">
    <source>
        <dbReference type="ARBA" id="ARBA00023015"/>
    </source>
</evidence>
<feature type="modified residue" description="4-aspartylphosphate" evidence="9">
    <location>
        <position position="58"/>
    </location>
</feature>
<evidence type="ECO:0000256" key="9">
    <source>
        <dbReference type="PROSITE-ProRule" id="PRU00169"/>
    </source>
</evidence>